<dbReference type="InterPro" id="IPR002656">
    <property type="entry name" value="Acyl_transf_3_dom"/>
</dbReference>
<feature type="transmembrane region" description="Helical" evidence="2">
    <location>
        <begin position="106"/>
        <end position="124"/>
    </location>
</feature>
<dbReference type="STRING" id="4781.A0A0P1AFY2"/>
<feature type="transmembrane region" description="Helical" evidence="2">
    <location>
        <begin position="389"/>
        <end position="407"/>
    </location>
</feature>
<dbReference type="InterPro" id="IPR050879">
    <property type="entry name" value="Acyltransferase_3"/>
</dbReference>
<dbReference type="Pfam" id="PF01757">
    <property type="entry name" value="Acyl_transf_3"/>
    <property type="match status" value="1"/>
</dbReference>
<evidence type="ECO:0000313" key="5">
    <source>
        <dbReference type="Proteomes" id="UP000054928"/>
    </source>
</evidence>
<feature type="transmembrane region" description="Helical" evidence="2">
    <location>
        <begin position="427"/>
        <end position="445"/>
    </location>
</feature>
<keyword evidence="2" id="KW-0472">Membrane</keyword>
<feature type="transmembrane region" description="Helical" evidence="2">
    <location>
        <begin position="236"/>
        <end position="256"/>
    </location>
</feature>
<dbReference type="GO" id="GO:0016747">
    <property type="term" value="F:acyltransferase activity, transferring groups other than amino-acyl groups"/>
    <property type="evidence" value="ECO:0007669"/>
    <property type="project" value="InterPro"/>
</dbReference>
<feature type="transmembrane region" description="Helical" evidence="2">
    <location>
        <begin position="335"/>
        <end position="354"/>
    </location>
</feature>
<dbReference type="AlphaFoldDB" id="A0A0P1AFY2"/>
<accession>A0A0P1AFY2</accession>
<reference evidence="5" key="1">
    <citation type="submission" date="2014-09" db="EMBL/GenBank/DDBJ databases">
        <authorList>
            <person name="Sharma Rahul"/>
            <person name="Thines Marco"/>
        </authorList>
    </citation>
    <scope>NUCLEOTIDE SEQUENCE [LARGE SCALE GENOMIC DNA]</scope>
</reference>
<dbReference type="GO" id="GO:0000271">
    <property type="term" value="P:polysaccharide biosynthetic process"/>
    <property type="evidence" value="ECO:0007669"/>
    <property type="project" value="TreeGrafter"/>
</dbReference>
<evidence type="ECO:0000259" key="3">
    <source>
        <dbReference type="Pfam" id="PF01757"/>
    </source>
</evidence>
<dbReference type="GeneID" id="36405223"/>
<evidence type="ECO:0000256" key="2">
    <source>
        <dbReference type="SAM" id="Phobius"/>
    </source>
</evidence>
<dbReference type="PANTHER" id="PTHR23028:SF53">
    <property type="entry name" value="ACYL_TRANSF_3 DOMAIN-CONTAINING PROTEIN"/>
    <property type="match status" value="1"/>
</dbReference>
<feature type="transmembrane region" description="Helical" evidence="2">
    <location>
        <begin position="263"/>
        <end position="280"/>
    </location>
</feature>
<keyword evidence="5" id="KW-1185">Reference proteome</keyword>
<evidence type="ECO:0000256" key="1">
    <source>
        <dbReference type="SAM" id="MobiDB-lite"/>
    </source>
</evidence>
<dbReference type="Proteomes" id="UP000054928">
    <property type="component" value="Unassembled WGS sequence"/>
</dbReference>
<feature type="transmembrane region" description="Helical" evidence="2">
    <location>
        <begin position="136"/>
        <end position="157"/>
    </location>
</feature>
<dbReference type="EMBL" id="CCYD01000442">
    <property type="protein sequence ID" value="CEG39943.1"/>
    <property type="molecule type" value="Genomic_DNA"/>
</dbReference>
<dbReference type="GO" id="GO:0016020">
    <property type="term" value="C:membrane"/>
    <property type="evidence" value="ECO:0007669"/>
    <property type="project" value="TreeGrafter"/>
</dbReference>
<keyword evidence="2" id="KW-1133">Transmembrane helix</keyword>
<name>A0A0P1AFY2_PLAHL</name>
<feature type="compositionally biased region" description="Basic and acidic residues" evidence="1">
    <location>
        <begin position="72"/>
        <end position="83"/>
    </location>
</feature>
<proteinExistence type="predicted"/>
<dbReference type="OMA" id="FAICCCE"/>
<dbReference type="OrthoDB" id="207378at2759"/>
<keyword evidence="2" id="KW-0812">Transmembrane</keyword>
<protein>
    <submittedName>
        <fullName evidence="4">Acyltransferase family</fullName>
    </submittedName>
</protein>
<feature type="domain" description="Acyltransferase 3" evidence="3">
    <location>
        <begin position="108"/>
        <end position="440"/>
    </location>
</feature>
<evidence type="ECO:0000313" key="4">
    <source>
        <dbReference type="EMBL" id="CEG39943.1"/>
    </source>
</evidence>
<feature type="transmembrane region" description="Helical" evidence="2">
    <location>
        <begin position="185"/>
        <end position="204"/>
    </location>
</feature>
<keyword evidence="4" id="KW-0012">Acyltransferase</keyword>
<dbReference type="PANTHER" id="PTHR23028">
    <property type="entry name" value="ACETYLTRANSFERASE"/>
    <property type="match status" value="1"/>
</dbReference>
<keyword evidence="4" id="KW-0808">Transferase</keyword>
<organism evidence="4 5">
    <name type="scientific">Plasmopara halstedii</name>
    <name type="common">Downy mildew of sunflower</name>
    <dbReference type="NCBI Taxonomy" id="4781"/>
    <lineage>
        <taxon>Eukaryota</taxon>
        <taxon>Sar</taxon>
        <taxon>Stramenopiles</taxon>
        <taxon>Oomycota</taxon>
        <taxon>Peronosporomycetes</taxon>
        <taxon>Peronosporales</taxon>
        <taxon>Peronosporaceae</taxon>
        <taxon>Plasmopara</taxon>
    </lineage>
</organism>
<sequence>MKKRTTYLDCGVFAICCCEYPNFSCCIDGTTGKTPKMLQSTSSSDTRNESTHTIIINEGEEERNITKPSSSKADEPQLRHEAEDTVSLSTSKGQVNPPAPERKTKVLFLTGTRGLAALLVVVHHSHDFMPHMHLQLGAIGVDLFFVLSSYLLTWILMQKIQTLIAQGASYRTWALSLIDYFQRRLFRVYPLFFVTVIVVSFLTVKDQSLYFSVDHRRPPYDIVKTLMFDFQYRYHVFWTLPLEIAYYFVIPIFVFVVIKLRCLWWIAGLLLTVWIVKEGIFTGRRDHQPLKLHISTFFTGSMAAVVFIKMDSWIKKTSFIFRWWHTLFLRTVESLAILMLLSVTFRGLVFTWVFENPFSHIKGVPYTSAYWAIIILIEMIKPSYISTMLEWNVLCTWGKFSFSIYLMHSFVVYNPVLKAQTNYFDRLFSRLLLIFALSATTYYLIEFPSLWMAKRVSRLITNAVKRHSSKWTKLAGVERIRTQE</sequence>
<dbReference type="RefSeq" id="XP_024576312.1">
    <property type="nucleotide sequence ID" value="XM_024725545.1"/>
</dbReference>
<feature type="transmembrane region" description="Helical" evidence="2">
    <location>
        <begin position="360"/>
        <end position="377"/>
    </location>
</feature>
<feature type="transmembrane region" description="Helical" evidence="2">
    <location>
        <begin position="292"/>
        <end position="314"/>
    </location>
</feature>
<feature type="region of interest" description="Disordered" evidence="1">
    <location>
        <begin position="37"/>
        <end position="98"/>
    </location>
</feature>